<feature type="compositionally biased region" description="Polar residues" evidence="1">
    <location>
        <begin position="302"/>
        <end position="311"/>
    </location>
</feature>
<sequence length="340" mass="37973">MGMKMVLGCSIWRWNRLSVQVELGIQEVNEGIYGINFPASDNSGLSVIKGCPSNTHVVKYRHMMITWKPPIMMIEQALGRYVASSGKYVLGLIRDIYWIGQIEHKKNQAALKGKEKVRVPPTRVSPRLAALRAPRSPPLKIRTPPLRASPRLAALKDSLLLPSPTSVIMTEKLLVLALAAPMTTPPSVATVSKNPIAPISETPQPRKIRRTARMLVKPIRRRSSERIIAKGGPSRAVIIERIIIDDSSDSEINKEIEDDAKEASAIDEPLIPEMEEVPEEEQRFWDYDDLDDWGTAEPADSSKASCTKQPPKTFSSTLLLCTEDRAHFKCGVVELRNFHK</sequence>
<evidence type="ECO:0000256" key="1">
    <source>
        <dbReference type="SAM" id="MobiDB-lite"/>
    </source>
</evidence>
<accession>A0ABU6ZFN5</accession>
<gene>
    <name evidence="2" type="ORF">PIB30_047958</name>
</gene>
<dbReference type="Proteomes" id="UP001341840">
    <property type="component" value="Unassembled WGS sequence"/>
</dbReference>
<comment type="caution">
    <text evidence="2">The sequence shown here is derived from an EMBL/GenBank/DDBJ whole genome shotgun (WGS) entry which is preliminary data.</text>
</comment>
<organism evidence="2 3">
    <name type="scientific">Stylosanthes scabra</name>
    <dbReference type="NCBI Taxonomy" id="79078"/>
    <lineage>
        <taxon>Eukaryota</taxon>
        <taxon>Viridiplantae</taxon>
        <taxon>Streptophyta</taxon>
        <taxon>Embryophyta</taxon>
        <taxon>Tracheophyta</taxon>
        <taxon>Spermatophyta</taxon>
        <taxon>Magnoliopsida</taxon>
        <taxon>eudicotyledons</taxon>
        <taxon>Gunneridae</taxon>
        <taxon>Pentapetalae</taxon>
        <taxon>rosids</taxon>
        <taxon>fabids</taxon>
        <taxon>Fabales</taxon>
        <taxon>Fabaceae</taxon>
        <taxon>Papilionoideae</taxon>
        <taxon>50 kb inversion clade</taxon>
        <taxon>dalbergioids sensu lato</taxon>
        <taxon>Dalbergieae</taxon>
        <taxon>Pterocarpus clade</taxon>
        <taxon>Stylosanthes</taxon>
    </lineage>
</organism>
<dbReference type="EMBL" id="JASCZI010272171">
    <property type="protein sequence ID" value="MED6220759.1"/>
    <property type="molecule type" value="Genomic_DNA"/>
</dbReference>
<feature type="region of interest" description="Disordered" evidence="1">
    <location>
        <begin position="290"/>
        <end position="311"/>
    </location>
</feature>
<evidence type="ECO:0000313" key="2">
    <source>
        <dbReference type="EMBL" id="MED6220759.1"/>
    </source>
</evidence>
<proteinExistence type="predicted"/>
<name>A0ABU6ZFN5_9FABA</name>
<evidence type="ECO:0000313" key="3">
    <source>
        <dbReference type="Proteomes" id="UP001341840"/>
    </source>
</evidence>
<keyword evidence="3" id="KW-1185">Reference proteome</keyword>
<reference evidence="2 3" key="1">
    <citation type="journal article" date="2023" name="Plants (Basel)">
        <title>Bridging the Gap: Combining Genomics and Transcriptomics Approaches to Understand Stylosanthes scabra, an Orphan Legume from the Brazilian Caatinga.</title>
        <authorList>
            <person name="Ferreira-Neto J.R.C."/>
            <person name="da Silva M.D."/>
            <person name="Binneck E."/>
            <person name="de Melo N.F."/>
            <person name="da Silva R.H."/>
            <person name="de Melo A.L.T.M."/>
            <person name="Pandolfi V."/>
            <person name="Bustamante F.O."/>
            <person name="Brasileiro-Vidal A.C."/>
            <person name="Benko-Iseppon A.M."/>
        </authorList>
    </citation>
    <scope>NUCLEOTIDE SEQUENCE [LARGE SCALE GENOMIC DNA]</scope>
    <source>
        <tissue evidence="2">Leaves</tissue>
    </source>
</reference>
<protein>
    <submittedName>
        <fullName evidence="2">Uncharacterized protein</fullName>
    </submittedName>
</protein>